<feature type="domain" description="Serine aminopeptidase S33" evidence="2">
    <location>
        <begin position="77"/>
        <end position="167"/>
    </location>
</feature>
<evidence type="ECO:0000313" key="5">
    <source>
        <dbReference type="Proteomes" id="UP000245995"/>
    </source>
</evidence>
<dbReference type="Proteomes" id="UP000292985">
    <property type="component" value="Unassembled WGS sequence"/>
</dbReference>
<keyword evidence="1" id="KW-1133">Transmembrane helix</keyword>
<evidence type="ECO:0000313" key="4">
    <source>
        <dbReference type="EMBL" id="SBA32257.1"/>
    </source>
</evidence>
<reference evidence="4 5" key="1">
    <citation type="submission" date="2016-04" db="EMBL/GenBank/DDBJ databases">
        <authorList>
            <person name="Regsiter A."/>
            <person name="William W."/>
        </authorList>
    </citation>
    <scope>NUCLEOTIDE SEQUENCE [LARGE SCALE GENOMIC DNA]</scope>
    <source>
        <strain evidence="4 5">92</strain>
    </source>
</reference>
<reference evidence="3 6" key="2">
    <citation type="journal article" date="2019" name="Science, e1252229">
        <title>Invertible promoters mediate bacterial phase variation, antibiotic resistance, and host adaptation in the gut.</title>
        <authorList>
            <person name="Jiang X."/>
            <person name="Hall A.B."/>
            <person name="Arthur T.D."/>
            <person name="Plichta D.R."/>
            <person name="Covington C.T."/>
            <person name="Poyet M."/>
            <person name="Crothers J."/>
            <person name="Moses P.L."/>
            <person name="Tolonen A.C."/>
            <person name="Vlamakis H."/>
            <person name="Alm E.J."/>
            <person name="Xavier R.J."/>
        </authorList>
    </citation>
    <scope>NUCLEOTIDE SEQUENCE [LARGE SCALE GENOMIC DNA]</scope>
    <source>
        <strain evidence="6">ca_0067</strain>
        <strain evidence="3">Ca_0067</strain>
    </source>
</reference>
<evidence type="ECO:0000256" key="1">
    <source>
        <dbReference type="SAM" id="Phobius"/>
    </source>
</evidence>
<dbReference type="PANTHER" id="PTHR12277:SF81">
    <property type="entry name" value="PROTEIN ABHD13"/>
    <property type="match status" value="1"/>
</dbReference>
<dbReference type="InterPro" id="IPR029058">
    <property type="entry name" value="AB_hydrolase_fold"/>
</dbReference>
<dbReference type="RefSeq" id="WP_109740510.1">
    <property type="nucleotide sequence ID" value="NZ_CABVLR010000004.1"/>
</dbReference>
<organism evidence="4 5">
    <name type="scientific">Citrobacter amalonaticus</name>
    <dbReference type="NCBI Taxonomy" id="35703"/>
    <lineage>
        <taxon>Bacteria</taxon>
        <taxon>Pseudomonadati</taxon>
        <taxon>Pseudomonadota</taxon>
        <taxon>Gammaproteobacteria</taxon>
        <taxon>Enterobacterales</taxon>
        <taxon>Enterobacteriaceae</taxon>
        <taxon>Citrobacter</taxon>
    </lineage>
</organism>
<evidence type="ECO:0000313" key="6">
    <source>
        <dbReference type="Proteomes" id="UP000292985"/>
    </source>
</evidence>
<keyword evidence="3" id="KW-0378">Hydrolase</keyword>
<proteinExistence type="predicted"/>
<dbReference type="InterPro" id="IPR022742">
    <property type="entry name" value="Hydrolase_4"/>
</dbReference>
<dbReference type="AlphaFoldDB" id="A0AAW9M7E6"/>
<feature type="transmembrane region" description="Helical" evidence="1">
    <location>
        <begin position="12"/>
        <end position="36"/>
    </location>
</feature>
<name>A0AAW9M7E6_CITAM</name>
<dbReference type="Gene3D" id="3.40.50.1820">
    <property type="entry name" value="alpha/beta hydrolase"/>
    <property type="match status" value="1"/>
</dbReference>
<evidence type="ECO:0000259" key="2">
    <source>
        <dbReference type="Pfam" id="PF12146"/>
    </source>
</evidence>
<dbReference type="Proteomes" id="UP000245995">
    <property type="component" value="Chromosome CITRO92"/>
</dbReference>
<gene>
    <name evidence="4" type="primary">yfhR</name>
    <name evidence="4" type="ORF">CITRO92_4653</name>
    <name evidence="3" type="ORF">EAJ18_20005</name>
</gene>
<dbReference type="EMBL" id="RCYA01000011">
    <property type="protein sequence ID" value="RYT41291.1"/>
    <property type="molecule type" value="Genomic_DNA"/>
</dbReference>
<keyword evidence="6" id="KW-1185">Reference proteome</keyword>
<keyword evidence="1" id="KW-0472">Membrane</keyword>
<evidence type="ECO:0000313" key="3">
    <source>
        <dbReference type="EMBL" id="RYT41291.1"/>
    </source>
</evidence>
<dbReference type="PANTHER" id="PTHR12277">
    <property type="entry name" value="ALPHA/BETA HYDROLASE DOMAIN-CONTAINING PROTEIN"/>
    <property type="match status" value="1"/>
</dbReference>
<dbReference type="SUPFAM" id="SSF53474">
    <property type="entry name" value="alpha/beta-Hydrolases"/>
    <property type="match status" value="1"/>
</dbReference>
<accession>A0AAW9M7E6</accession>
<dbReference type="GO" id="GO:0016787">
    <property type="term" value="F:hydrolase activity"/>
    <property type="evidence" value="ECO:0007669"/>
    <property type="project" value="UniProtKB-KW"/>
</dbReference>
<dbReference type="EMBL" id="LT556085">
    <property type="protein sequence ID" value="SBA32257.1"/>
    <property type="molecule type" value="Genomic_DNA"/>
</dbReference>
<sequence>MTIQHTRNIVKSLFILFIIVVCIYLLPRVAINAFYYPDNKAYGPTPVEAESIVFTAKDGTQLHGWFIPSSTGPAENAIATVVHVHGNAGNMSAHWPLVSWLPKRNVNLFMFDYRGFGESEGTPTQKGLLDDTRSAMDYVRHRPDVNTQRLVLLGQSLGGNNVLATAGNCMDCANQRHGDRTGVRAIILDSTFSSYSAIANQMIPGSGFLLDNRYSADRNISSIAPIPLLLLHGTADHVIPWQHSEALFAKAGEPKQIIIIPEGEHIDAFSERHGEIYRDAAIDFIRHAME</sequence>
<dbReference type="Pfam" id="PF12146">
    <property type="entry name" value="Hydrolase_4"/>
    <property type="match status" value="1"/>
</dbReference>
<protein>
    <submittedName>
        <fullName evidence="3">Alpha/beta hydrolase</fullName>
    </submittedName>
    <submittedName>
        <fullName evidence="4">Peptidase</fullName>
    </submittedName>
</protein>
<keyword evidence="1" id="KW-0812">Transmembrane</keyword>